<evidence type="ECO:0000256" key="3">
    <source>
        <dbReference type="ARBA" id="ARBA00022448"/>
    </source>
</evidence>
<comment type="similarity">
    <text evidence="2 8">Belongs to the BioY family.</text>
</comment>
<sequence>MKDKALVEIALYAALIAALGLIPPIPFLSGIPITAQTLGIMLAGIMLGPWRAFVSMALFVLLVAIGMPLLAGGRGGLGVFSGATVGFVIGFPFSAMAVGAFALMFKKLPLVVAVTLASILGGIVVQYMFGIIGFSLMTGKSLLMSTAIMWVYIPGDLVKVVLTAVIVRAVYHSRATAIATR</sequence>
<dbReference type="PANTHER" id="PTHR34295">
    <property type="entry name" value="BIOTIN TRANSPORTER BIOY"/>
    <property type="match status" value="1"/>
</dbReference>
<feature type="transmembrane region" description="Helical" evidence="9">
    <location>
        <begin position="5"/>
        <end position="22"/>
    </location>
</feature>
<dbReference type="OrthoDB" id="9803495at2"/>
<name>A0A0C5UYI2_9GAMM</name>
<protein>
    <recommendedName>
        <fullName evidence="8">Biotin transporter</fullName>
    </recommendedName>
</protein>
<evidence type="ECO:0000256" key="7">
    <source>
        <dbReference type="ARBA" id="ARBA00023136"/>
    </source>
</evidence>
<feature type="transmembrane region" description="Helical" evidence="9">
    <location>
        <begin position="149"/>
        <end position="171"/>
    </location>
</feature>
<organism evidence="10 11">
    <name type="scientific">Gynuella sunshinyii YC6258</name>
    <dbReference type="NCBI Taxonomy" id="1445510"/>
    <lineage>
        <taxon>Bacteria</taxon>
        <taxon>Pseudomonadati</taxon>
        <taxon>Pseudomonadota</taxon>
        <taxon>Gammaproteobacteria</taxon>
        <taxon>Oceanospirillales</taxon>
        <taxon>Saccharospirillaceae</taxon>
        <taxon>Gynuella</taxon>
    </lineage>
</organism>
<keyword evidence="7 8" id="KW-0472">Membrane</keyword>
<proteinExistence type="inferred from homology"/>
<dbReference type="Gene3D" id="1.10.1760.20">
    <property type="match status" value="1"/>
</dbReference>
<evidence type="ECO:0000256" key="5">
    <source>
        <dbReference type="ARBA" id="ARBA00022692"/>
    </source>
</evidence>
<dbReference type="GO" id="GO:0015225">
    <property type="term" value="F:biotin transmembrane transporter activity"/>
    <property type="evidence" value="ECO:0007669"/>
    <property type="project" value="UniProtKB-UniRule"/>
</dbReference>
<dbReference type="RefSeq" id="WP_044615430.1">
    <property type="nucleotide sequence ID" value="NZ_CP007142.1"/>
</dbReference>
<keyword evidence="3 8" id="KW-0813">Transport</keyword>
<dbReference type="AlphaFoldDB" id="A0A0C5UYI2"/>
<evidence type="ECO:0000256" key="2">
    <source>
        <dbReference type="ARBA" id="ARBA00010692"/>
    </source>
</evidence>
<evidence type="ECO:0000256" key="6">
    <source>
        <dbReference type="ARBA" id="ARBA00022989"/>
    </source>
</evidence>
<dbReference type="PATRIC" id="fig|1445510.3.peg.286"/>
<dbReference type="PIRSF" id="PIRSF016661">
    <property type="entry name" value="BioY"/>
    <property type="match status" value="1"/>
</dbReference>
<evidence type="ECO:0000256" key="1">
    <source>
        <dbReference type="ARBA" id="ARBA00004651"/>
    </source>
</evidence>
<evidence type="ECO:0000313" key="10">
    <source>
        <dbReference type="EMBL" id="AJQ92345.1"/>
    </source>
</evidence>
<dbReference type="PANTHER" id="PTHR34295:SF4">
    <property type="entry name" value="BIOTIN TRANSPORTER BIOY-RELATED"/>
    <property type="match status" value="1"/>
</dbReference>
<dbReference type="HOGENOM" id="CLU_077931_0_0_6"/>
<evidence type="ECO:0000256" key="9">
    <source>
        <dbReference type="SAM" id="Phobius"/>
    </source>
</evidence>
<dbReference type="Pfam" id="PF02632">
    <property type="entry name" value="BioY"/>
    <property type="match status" value="1"/>
</dbReference>
<feature type="transmembrane region" description="Helical" evidence="9">
    <location>
        <begin position="110"/>
        <end position="137"/>
    </location>
</feature>
<gene>
    <name evidence="10" type="ORF">YC6258_00295</name>
</gene>
<dbReference type="EMBL" id="CP007142">
    <property type="protein sequence ID" value="AJQ92345.1"/>
    <property type="molecule type" value="Genomic_DNA"/>
</dbReference>
<keyword evidence="4 8" id="KW-1003">Cell membrane</keyword>
<dbReference type="STRING" id="1445510.YC6258_00295"/>
<feature type="transmembrane region" description="Helical" evidence="9">
    <location>
        <begin position="77"/>
        <end position="103"/>
    </location>
</feature>
<dbReference type="GO" id="GO:0005886">
    <property type="term" value="C:plasma membrane"/>
    <property type="evidence" value="ECO:0007669"/>
    <property type="project" value="UniProtKB-SubCell"/>
</dbReference>
<dbReference type="KEGG" id="gsn:YC6258_00295"/>
<comment type="subcellular location">
    <subcellularLocation>
        <location evidence="1 8">Cell membrane</location>
        <topology evidence="1 8">Multi-pass membrane protein</topology>
    </subcellularLocation>
</comment>
<dbReference type="InterPro" id="IPR003784">
    <property type="entry name" value="BioY"/>
</dbReference>
<keyword evidence="11" id="KW-1185">Reference proteome</keyword>
<feature type="transmembrane region" description="Helical" evidence="9">
    <location>
        <begin position="52"/>
        <end position="71"/>
    </location>
</feature>
<keyword evidence="6 9" id="KW-1133">Transmembrane helix</keyword>
<evidence type="ECO:0000256" key="4">
    <source>
        <dbReference type="ARBA" id="ARBA00022475"/>
    </source>
</evidence>
<evidence type="ECO:0000256" key="8">
    <source>
        <dbReference type="PIRNR" id="PIRNR016661"/>
    </source>
</evidence>
<reference evidence="10 11" key="1">
    <citation type="submission" date="2014-01" db="EMBL/GenBank/DDBJ databases">
        <title>Full genme sequencing of cellulolytic bacterium Gynuella sunshinyii YC6258T gen. nov., sp. nov.</title>
        <authorList>
            <person name="Khan H."/>
            <person name="Chung E.J."/>
            <person name="Chung Y.R."/>
        </authorList>
    </citation>
    <scope>NUCLEOTIDE SEQUENCE [LARGE SCALE GENOMIC DNA]</scope>
    <source>
        <strain evidence="10 11">YC6258</strain>
    </source>
</reference>
<keyword evidence="5 9" id="KW-0812">Transmembrane</keyword>
<dbReference type="Proteomes" id="UP000032266">
    <property type="component" value="Chromosome"/>
</dbReference>
<evidence type="ECO:0000313" key="11">
    <source>
        <dbReference type="Proteomes" id="UP000032266"/>
    </source>
</evidence>
<accession>A0A0C5UYI2</accession>